<evidence type="ECO:0000313" key="2">
    <source>
        <dbReference type="Proteomes" id="UP001608902"/>
    </source>
</evidence>
<comment type="caution">
    <text evidence="1">The sequence shown here is derived from an EMBL/GenBank/DDBJ whole genome shotgun (WGS) entry which is preliminary data.</text>
</comment>
<reference evidence="1 2" key="1">
    <citation type="submission" date="2024-08" db="EMBL/GenBank/DDBJ databases">
        <title>Gnathostoma spinigerum genome.</title>
        <authorList>
            <person name="Gonzalez-Bertolin B."/>
            <person name="Monzon S."/>
            <person name="Zaballos A."/>
            <person name="Jimenez P."/>
            <person name="Dekumyoy P."/>
            <person name="Varona S."/>
            <person name="Cuesta I."/>
            <person name="Sumanam S."/>
            <person name="Adisakwattana P."/>
            <person name="Gasser R.B."/>
            <person name="Hernandez-Gonzalez A."/>
            <person name="Young N.D."/>
            <person name="Perteguer M.J."/>
        </authorList>
    </citation>
    <scope>NUCLEOTIDE SEQUENCE [LARGE SCALE GENOMIC DNA]</scope>
    <source>
        <strain evidence="1">AL3</strain>
        <tissue evidence="1">Liver</tissue>
    </source>
</reference>
<protein>
    <submittedName>
        <fullName evidence="1">Uncharacterized protein</fullName>
    </submittedName>
</protein>
<dbReference type="Proteomes" id="UP001608902">
    <property type="component" value="Unassembled WGS sequence"/>
</dbReference>
<dbReference type="EMBL" id="JBGFUD010002608">
    <property type="protein sequence ID" value="MFH4977784.1"/>
    <property type="molecule type" value="Genomic_DNA"/>
</dbReference>
<name>A0ABD6EI04_9BILA</name>
<organism evidence="1 2">
    <name type="scientific">Gnathostoma spinigerum</name>
    <dbReference type="NCBI Taxonomy" id="75299"/>
    <lineage>
        <taxon>Eukaryota</taxon>
        <taxon>Metazoa</taxon>
        <taxon>Ecdysozoa</taxon>
        <taxon>Nematoda</taxon>
        <taxon>Chromadorea</taxon>
        <taxon>Rhabditida</taxon>
        <taxon>Spirurina</taxon>
        <taxon>Gnathostomatomorpha</taxon>
        <taxon>Gnathostomatoidea</taxon>
        <taxon>Gnathostomatidae</taxon>
        <taxon>Gnathostoma</taxon>
    </lineage>
</organism>
<keyword evidence="2" id="KW-1185">Reference proteome</keyword>
<sequence length="116" mass="13158">MEKEEICFSPMSDINVEPSAKQYGSLSELIQLLRITRIKSRRKKTVWFVVLSVEFCSVMQASLDCESLDSLSIHTVDSGYVTFNHCHIPSPPRPFEGFDSELEVSNLNIAIQAFLM</sequence>
<dbReference type="AlphaFoldDB" id="A0ABD6EI04"/>
<gene>
    <name evidence="1" type="ORF">AB6A40_004493</name>
</gene>
<accession>A0ABD6EI04</accession>
<evidence type="ECO:0000313" key="1">
    <source>
        <dbReference type="EMBL" id="MFH4977784.1"/>
    </source>
</evidence>
<proteinExistence type="predicted"/>